<gene>
    <name evidence="3" type="primary">frr</name>
    <name evidence="5" type="ORF">CO172_01415</name>
</gene>
<evidence type="ECO:0000256" key="3">
    <source>
        <dbReference type="HAMAP-Rule" id="MF_00040"/>
    </source>
</evidence>
<evidence type="ECO:0000313" key="6">
    <source>
        <dbReference type="Proteomes" id="UP000229749"/>
    </source>
</evidence>
<feature type="domain" description="Ribosome recycling factor" evidence="4">
    <location>
        <begin position="20"/>
        <end position="182"/>
    </location>
</feature>
<protein>
    <recommendedName>
        <fullName evidence="3">Ribosome-recycling factor</fullName>
        <shortName evidence="3">RRF</shortName>
    </recommendedName>
    <alternativeName>
        <fullName evidence="3">Ribosome-releasing factor</fullName>
    </alternativeName>
</protein>
<dbReference type="SUPFAM" id="SSF55194">
    <property type="entry name" value="Ribosome recycling factor, RRF"/>
    <property type="match status" value="1"/>
</dbReference>
<dbReference type="Gene3D" id="1.10.132.20">
    <property type="entry name" value="Ribosome-recycling factor"/>
    <property type="match status" value="1"/>
</dbReference>
<dbReference type="FunFam" id="3.30.1360.40:FF:000001">
    <property type="entry name" value="Ribosome-recycling factor"/>
    <property type="match status" value="1"/>
</dbReference>
<evidence type="ECO:0000313" key="5">
    <source>
        <dbReference type="EMBL" id="PJA47438.1"/>
    </source>
</evidence>
<dbReference type="InterPro" id="IPR023584">
    <property type="entry name" value="Ribosome_recyc_fac_dom"/>
</dbReference>
<keyword evidence="3" id="KW-0963">Cytoplasm</keyword>
<dbReference type="PANTHER" id="PTHR20982">
    <property type="entry name" value="RIBOSOME RECYCLING FACTOR"/>
    <property type="match status" value="1"/>
</dbReference>
<evidence type="ECO:0000256" key="1">
    <source>
        <dbReference type="ARBA" id="ARBA00005912"/>
    </source>
</evidence>
<organism evidence="5 6">
    <name type="scientific">Candidatus Uhrbacteria bacterium CG_4_9_14_3_um_filter_36_7</name>
    <dbReference type="NCBI Taxonomy" id="1975033"/>
    <lineage>
        <taxon>Bacteria</taxon>
        <taxon>Candidatus Uhriibacteriota</taxon>
    </lineage>
</organism>
<evidence type="ECO:0000256" key="2">
    <source>
        <dbReference type="ARBA" id="ARBA00022917"/>
    </source>
</evidence>
<accession>A0A2M7XHU6</accession>
<comment type="caution">
    <text evidence="5">The sequence shown here is derived from an EMBL/GenBank/DDBJ whole genome shotgun (WGS) entry which is preliminary data.</text>
</comment>
<dbReference type="GO" id="GO:0043023">
    <property type="term" value="F:ribosomal large subunit binding"/>
    <property type="evidence" value="ECO:0007669"/>
    <property type="project" value="TreeGrafter"/>
</dbReference>
<dbReference type="HAMAP" id="MF_00040">
    <property type="entry name" value="RRF"/>
    <property type="match status" value="1"/>
</dbReference>
<dbReference type="PANTHER" id="PTHR20982:SF3">
    <property type="entry name" value="MITOCHONDRIAL RIBOSOME RECYCLING FACTOR PSEUDO 1"/>
    <property type="match status" value="1"/>
</dbReference>
<dbReference type="GO" id="GO:0005737">
    <property type="term" value="C:cytoplasm"/>
    <property type="evidence" value="ECO:0007669"/>
    <property type="project" value="UniProtKB-SubCell"/>
</dbReference>
<name>A0A2M7XHU6_9BACT</name>
<proteinExistence type="inferred from homology"/>
<dbReference type="InterPro" id="IPR002661">
    <property type="entry name" value="Ribosome_recyc_fac"/>
</dbReference>
<dbReference type="GO" id="GO:0006415">
    <property type="term" value="P:translational termination"/>
    <property type="evidence" value="ECO:0007669"/>
    <property type="project" value="UniProtKB-UniRule"/>
</dbReference>
<comment type="similarity">
    <text evidence="1 3">Belongs to the RRF family.</text>
</comment>
<dbReference type="NCBIfam" id="TIGR00496">
    <property type="entry name" value="frr"/>
    <property type="match status" value="1"/>
</dbReference>
<dbReference type="Pfam" id="PF01765">
    <property type="entry name" value="RRF"/>
    <property type="match status" value="1"/>
</dbReference>
<dbReference type="EMBL" id="PFWS01000021">
    <property type="protein sequence ID" value="PJA47438.1"/>
    <property type="molecule type" value="Genomic_DNA"/>
</dbReference>
<sequence>MHRFLLEQKPVFSQVLDWTHNEIQQIRTGRAHPGLVESIPVEAYGSTMEMKGVASINSLDARTLAIEPWDKTLLKAIESSIQKADIGIQPVVDGSMIRLTVPALTEETRRQMVKLMKERLEEGKVRIRSVREKTREQILNMEKVKEINEDEKFKLFEELDEMTRQMIEEIEQMGKQKEEEIMTI</sequence>
<reference evidence="6" key="1">
    <citation type="submission" date="2017-09" db="EMBL/GenBank/DDBJ databases">
        <title>Depth-based differentiation of microbial function through sediment-hosted aquifers and enrichment of novel symbionts in the deep terrestrial subsurface.</title>
        <authorList>
            <person name="Probst A.J."/>
            <person name="Ladd B."/>
            <person name="Jarett J.K."/>
            <person name="Geller-Mcgrath D.E."/>
            <person name="Sieber C.M.K."/>
            <person name="Emerson J.B."/>
            <person name="Anantharaman K."/>
            <person name="Thomas B.C."/>
            <person name="Malmstrom R."/>
            <person name="Stieglmeier M."/>
            <person name="Klingl A."/>
            <person name="Woyke T."/>
            <person name="Ryan C.M."/>
            <person name="Banfield J.F."/>
        </authorList>
    </citation>
    <scope>NUCLEOTIDE SEQUENCE [LARGE SCALE GENOMIC DNA]</scope>
</reference>
<dbReference type="Proteomes" id="UP000229749">
    <property type="component" value="Unassembled WGS sequence"/>
</dbReference>
<keyword evidence="2 3" id="KW-0648">Protein biosynthesis</keyword>
<evidence type="ECO:0000259" key="4">
    <source>
        <dbReference type="Pfam" id="PF01765"/>
    </source>
</evidence>
<dbReference type="Gene3D" id="3.30.1360.40">
    <property type="match status" value="1"/>
</dbReference>
<comment type="subcellular location">
    <subcellularLocation>
        <location evidence="3">Cytoplasm</location>
    </subcellularLocation>
</comment>
<comment type="function">
    <text evidence="3">Responsible for the release of ribosomes from messenger RNA at the termination of protein biosynthesis. May increase the efficiency of translation by recycling ribosomes from one round of translation to another.</text>
</comment>
<dbReference type="InterPro" id="IPR036191">
    <property type="entry name" value="RRF_sf"/>
</dbReference>
<dbReference type="AlphaFoldDB" id="A0A2M7XHU6"/>
<dbReference type="CDD" id="cd00520">
    <property type="entry name" value="RRF"/>
    <property type="match status" value="1"/>
</dbReference>